<organism evidence="1 2">
    <name type="scientific">Halomonas beimenensis</name>
    <dbReference type="NCBI Taxonomy" id="475662"/>
    <lineage>
        <taxon>Bacteria</taxon>
        <taxon>Pseudomonadati</taxon>
        <taxon>Pseudomonadota</taxon>
        <taxon>Gammaproteobacteria</taxon>
        <taxon>Oceanospirillales</taxon>
        <taxon>Halomonadaceae</taxon>
        <taxon>Halomonas</taxon>
    </lineage>
</organism>
<dbReference type="EMBL" id="CP021435">
    <property type="protein sequence ID" value="ATJ84057.1"/>
    <property type="molecule type" value="Genomic_DNA"/>
</dbReference>
<sequence>MTQTVTASYDDTLKARNAFNELVSDGFPRESLFLDEESREVKVIIGDEIRREVEEVLNRHEPAKVWSRPYEGG</sequence>
<dbReference type="Proteomes" id="UP000219993">
    <property type="component" value="Chromosome"/>
</dbReference>
<accession>A0A291PAZ2</accession>
<dbReference type="KEGG" id="hbe:BEI_3070"/>
<proteinExistence type="predicted"/>
<dbReference type="RefSeq" id="WP_097790303.1">
    <property type="nucleotide sequence ID" value="NZ_BAAADT010000037.1"/>
</dbReference>
<dbReference type="OrthoDB" id="7871407at2"/>
<evidence type="ECO:0000313" key="1">
    <source>
        <dbReference type="EMBL" id="ATJ84057.1"/>
    </source>
</evidence>
<name>A0A291PAZ2_9GAMM</name>
<keyword evidence="2" id="KW-1185">Reference proteome</keyword>
<evidence type="ECO:0000313" key="2">
    <source>
        <dbReference type="Proteomes" id="UP000219993"/>
    </source>
</evidence>
<gene>
    <name evidence="1" type="ORF">BEI_3070</name>
</gene>
<protein>
    <submittedName>
        <fullName evidence="1">Uncharacterized protein</fullName>
    </submittedName>
</protein>
<dbReference type="AlphaFoldDB" id="A0A291PAZ2"/>
<reference evidence="1 2" key="1">
    <citation type="journal article" date="2017" name="Sci. Rep.">
        <title>Revealing the Saline Adaptation Strategies of the Halophilic Bacterium Halomonas beimenensis through High-throughput Omics and Transposon Mutagenesis Approaches.</title>
        <authorList>
            <person name="Chen Y.H."/>
            <person name="Lin S.S."/>
            <person name="Shyu Y.T."/>
        </authorList>
    </citation>
    <scope>NUCLEOTIDE SEQUENCE [LARGE SCALE GENOMIC DNA]</scope>
    <source>
        <strain evidence="1 2">NTU-111</strain>
    </source>
</reference>